<feature type="compositionally biased region" description="Basic and acidic residues" evidence="1">
    <location>
        <begin position="52"/>
        <end position="67"/>
    </location>
</feature>
<evidence type="ECO:0000313" key="2">
    <source>
        <dbReference type="EMBL" id="GCC16528.1"/>
    </source>
</evidence>
<keyword evidence="3" id="KW-1185">Reference proteome</keyword>
<proteinExistence type="predicted"/>
<feature type="compositionally biased region" description="Basic and acidic residues" evidence="1">
    <location>
        <begin position="76"/>
        <end position="96"/>
    </location>
</feature>
<accession>A0A401REF0</accession>
<organism evidence="2 3">
    <name type="scientific">Chiloscyllium punctatum</name>
    <name type="common">Brownbanded bambooshark</name>
    <name type="synonym">Hemiscyllium punctatum</name>
    <dbReference type="NCBI Taxonomy" id="137246"/>
    <lineage>
        <taxon>Eukaryota</taxon>
        <taxon>Metazoa</taxon>
        <taxon>Chordata</taxon>
        <taxon>Craniata</taxon>
        <taxon>Vertebrata</taxon>
        <taxon>Chondrichthyes</taxon>
        <taxon>Elasmobranchii</taxon>
        <taxon>Galeomorphii</taxon>
        <taxon>Galeoidea</taxon>
        <taxon>Orectolobiformes</taxon>
        <taxon>Hemiscylliidae</taxon>
        <taxon>Chiloscyllium</taxon>
    </lineage>
</organism>
<gene>
    <name evidence="2" type="ORF">chiPu_0020328</name>
</gene>
<comment type="caution">
    <text evidence="2">The sequence shown here is derived from an EMBL/GenBank/DDBJ whole genome shotgun (WGS) entry which is preliminary data.</text>
</comment>
<dbReference type="AlphaFoldDB" id="A0A401REF0"/>
<dbReference type="Proteomes" id="UP000287033">
    <property type="component" value="Unassembled WGS sequence"/>
</dbReference>
<evidence type="ECO:0000256" key="1">
    <source>
        <dbReference type="SAM" id="MobiDB-lite"/>
    </source>
</evidence>
<evidence type="ECO:0000313" key="3">
    <source>
        <dbReference type="Proteomes" id="UP000287033"/>
    </source>
</evidence>
<name>A0A401REF0_CHIPU</name>
<dbReference type="EMBL" id="BEZZ01002517">
    <property type="protein sequence ID" value="GCC16528.1"/>
    <property type="molecule type" value="Genomic_DNA"/>
</dbReference>
<reference evidence="2 3" key="1">
    <citation type="journal article" date="2018" name="Nat. Ecol. Evol.">
        <title>Shark genomes provide insights into elasmobranch evolution and the origin of vertebrates.</title>
        <authorList>
            <person name="Hara Y"/>
            <person name="Yamaguchi K"/>
            <person name="Onimaru K"/>
            <person name="Kadota M"/>
            <person name="Koyanagi M"/>
            <person name="Keeley SD"/>
            <person name="Tatsumi K"/>
            <person name="Tanaka K"/>
            <person name="Motone F"/>
            <person name="Kageyama Y"/>
            <person name="Nozu R"/>
            <person name="Adachi N"/>
            <person name="Nishimura O"/>
            <person name="Nakagawa R"/>
            <person name="Tanegashima C"/>
            <person name="Kiyatake I"/>
            <person name="Matsumoto R"/>
            <person name="Murakumo K"/>
            <person name="Nishida K"/>
            <person name="Terakita A"/>
            <person name="Kuratani S"/>
            <person name="Sato K"/>
            <person name="Hyodo S Kuraku.S."/>
        </authorList>
    </citation>
    <scope>NUCLEOTIDE SEQUENCE [LARGE SCALE GENOMIC DNA]</scope>
</reference>
<protein>
    <submittedName>
        <fullName evidence="2">Uncharacterized protein</fullName>
    </submittedName>
</protein>
<sequence length="104" mass="12198">MEAIQREQENLEHDVSVLLGIRKQKAVEEYWLNEREAEERRKEGDAEEVESAEERQGKKNNRVPKEWEELEIASDTESKTELLRSSTDKGESDQKGRMLLLLIK</sequence>
<feature type="region of interest" description="Disordered" evidence="1">
    <location>
        <begin position="36"/>
        <end position="104"/>
    </location>
</feature>